<dbReference type="Proteomes" id="UP001175227">
    <property type="component" value="Unassembled WGS sequence"/>
</dbReference>
<organism evidence="1 2">
    <name type="scientific">Armillaria novae-zelandiae</name>
    <dbReference type="NCBI Taxonomy" id="153914"/>
    <lineage>
        <taxon>Eukaryota</taxon>
        <taxon>Fungi</taxon>
        <taxon>Dikarya</taxon>
        <taxon>Basidiomycota</taxon>
        <taxon>Agaricomycotina</taxon>
        <taxon>Agaricomycetes</taxon>
        <taxon>Agaricomycetidae</taxon>
        <taxon>Agaricales</taxon>
        <taxon>Marasmiineae</taxon>
        <taxon>Physalacriaceae</taxon>
        <taxon>Armillaria</taxon>
    </lineage>
</organism>
<name>A0AA39T9F0_9AGAR</name>
<comment type="caution">
    <text evidence="1">The sequence shown here is derived from an EMBL/GenBank/DDBJ whole genome shotgun (WGS) entry which is preliminary data.</text>
</comment>
<protein>
    <submittedName>
        <fullName evidence="1">Uncharacterized protein</fullName>
    </submittedName>
</protein>
<keyword evidence="2" id="KW-1185">Reference proteome</keyword>
<reference evidence="1" key="1">
    <citation type="submission" date="2023-06" db="EMBL/GenBank/DDBJ databases">
        <authorList>
            <consortium name="Lawrence Berkeley National Laboratory"/>
            <person name="Ahrendt S."/>
            <person name="Sahu N."/>
            <person name="Indic B."/>
            <person name="Wong-Bajracharya J."/>
            <person name="Merenyi Z."/>
            <person name="Ke H.-M."/>
            <person name="Monk M."/>
            <person name="Kocsube S."/>
            <person name="Drula E."/>
            <person name="Lipzen A."/>
            <person name="Balint B."/>
            <person name="Henrissat B."/>
            <person name="Andreopoulos B."/>
            <person name="Martin F.M."/>
            <person name="Harder C.B."/>
            <person name="Rigling D."/>
            <person name="Ford K.L."/>
            <person name="Foster G.D."/>
            <person name="Pangilinan J."/>
            <person name="Papanicolaou A."/>
            <person name="Barry K."/>
            <person name="LaButti K."/>
            <person name="Viragh M."/>
            <person name="Koriabine M."/>
            <person name="Yan M."/>
            <person name="Riley R."/>
            <person name="Champramary S."/>
            <person name="Plett K.L."/>
            <person name="Tsai I.J."/>
            <person name="Slot J."/>
            <person name="Sipos G."/>
            <person name="Plett J."/>
            <person name="Nagy L.G."/>
            <person name="Grigoriev I.V."/>
        </authorList>
    </citation>
    <scope>NUCLEOTIDE SEQUENCE</scope>
    <source>
        <strain evidence="1">ICMP 16352</strain>
    </source>
</reference>
<evidence type="ECO:0000313" key="2">
    <source>
        <dbReference type="Proteomes" id="UP001175227"/>
    </source>
</evidence>
<accession>A0AA39T9F0</accession>
<evidence type="ECO:0000313" key="1">
    <source>
        <dbReference type="EMBL" id="KAK0473591.1"/>
    </source>
</evidence>
<dbReference type="AlphaFoldDB" id="A0AA39T9F0"/>
<proteinExistence type="predicted"/>
<dbReference type="EMBL" id="JAUEPR010000032">
    <property type="protein sequence ID" value="KAK0473591.1"/>
    <property type="molecule type" value="Genomic_DNA"/>
</dbReference>
<sequence>MAYALGGRAALSKRDTDWFLDDCCDWAEWFCELFVEADTRAAVLAVEADSVVEGDVEELYYVSGVTVEGDNIVERMSVWGETEEGVGIAGVVDSEGPFLVLGRAIDTSVGYFERTAAGGKAGDENVGATSGDLGPRRNTSGVIELPQCYKEAQIGFELSEWIAADLTVEVAAAAMAGTNRSPTGKIVKLMTVDEKGVWDGTEWYGSHLEALQSVPRLMAWNL</sequence>
<gene>
    <name evidence="1" type="ORF">IW261DRAFT_1423513</name>
</gene>